<organism evidence="2">
    <name type="scientific">Lepeophtheirus salmonis</name>
    <name type="common">Salmon louse</name>
    <name type="synonym">Caligus salmonis</name>
    <dbReference type="NCBI Taxonomy" id="72036"/>
    <lineage>
        <taxon>Eukaryota</taxon>
        <taxon>Metazoa</taxon>
        <taxon>Ecdysozoa</taxon>
        <taxon>Arthropoda</taxon>
        <taxon>Crustacea</taxon>
        <taxon>Multicrustacea</taxon>
        <taxon>Hexanauplia</taxon>
        <taxon>Copepoda</taxon>
        <taxon>Siphonostomatoida</taxon>
        <taxon>Caligidae</taxon>
        <taxon>Lepeophtheirus</taxon>
    </lineage>
</organism>
<name>A0A0K2TN93_LEPSM</name>
<dbReference type="PANTHER" id="PTHR47055:SF3">
    <property type="entry name" value="PHORBOL-ESTER_DAG-TYPE DOMAIN-CONTAINING PROTEIN"/>
    <property type="match status" value="1"/>
</dbReference>
<evidence type="ECO:0000313" key="2">
    <source>
        <dbReference type="EMBL" id="CDW27404.1"/>
    </source>
</evidence>
<feature type="domain" description="PiggyBac transposable element-derived protein" evidence="1">
    <location>
        <begin position="1"/>
        <end position="113"/>
    </location>
</feature>
<protein>
    <recommendedName>
        <fullName evidence="1">PiggyBac transposable element-derived protein domain-containing protein</fullName>
    </recommendedName>
</protein>
<accession>A0A0K2TN93</accession>
<dbReference type="InterPro" id="IPR052638">
    <property type="entry name" value="PiggyBac_TE-derived"/>
</dbReference>
<sequence>MSCFFGILLVSGYCSVPRRRLCWQFQPVTYNEAIAKSLRRDRFDEIMKYFHAIDNPFQTSNHKFAKVQALFDILNTNFSKFGEVFDPTYVSIDEAMNPYFERHPSKQFLRGNPSG</sequence>
<dbReference type="Pfam" id="PF13843">
    <property type="entry name" value="DDE_Tnp_1_7"/>
    <property type="match status" value="1"/>
</dbReference>
<dbReference type="AlphaFoldDB" id="A0A0K2TN93"/>
<dbReference type="InterPro" id="IPR029526">
    <property type="entry name" value="PGBD"/>
</dbReference>
<dbReference type="GO" id="GO:0043565">
    <property type="term" value="F:sequence-specific DNA binding"/>
    <property type="evidence" value="ECO:0007669"/>
    <property type="project" value="TreeGrafter"/>
</dbReference>
<proteinExistence type="predicted"/>
<reference evidence="2" key="1">
    <citation type="submission" date="2014-05" db="EMBL/GenBank/DDBJ databases">
        <authorList>
            <person name="Chronopoulou M."/>
        </authorList>
    </citation>
    <scope>NUCLEOTIDE SEQUENCE</scope>
    <source>
        <tissue evidence="2">Whole organism</tissue>
    </source>
</reference>
<dbReference type="PANTHER" id="PTHR47055">
    <property type="entry name" value="DDE_TNP_1_7 DOMAIN-CONTAINING PROTEIN"/>
    <property type="match status" value="1"/>
</dbReference>
<evidence type="ECO:0000259" key="1">
    <source>
        <dbReference type="Pfam" id="PF13843"/>
    </source>
</evidence>
<dbReference type="EMBL" id="HACA01010043">
    <property type="protein sequence ID" value="CDW27404.1"/>
    <property type="molecule type" value="Transcribed_RNA"/>
</dbReference>